<name>A0ABV4FIH0_9BRAD</name>
<accession>A0ABV4FIH0</accession>
<dbReference type="RefSeq" id="WP_340672699.1">
    <property type="nucleotide sequence ID" value="NZ_CP150124.1"/>
</dbReference>
<evidence type="ECO:0000313" key="2">
    <source>
        <dbReference type="Proteomes" id="UP001565369"/>
    </source>
</evidence>
<sequence length="56" mass="6394">MSDHDGLESVITIGWNTQRRAREGDGALPKRLIRHFVHTHGSRQMHSAGYYFLATD</sequence>
<proteinExistence type="predicted"/>
<organism evidence="1 2">
    <name type="scientific">Bradyrhizobium ottawaense</name>
    <dbReference type="NCBI Taxonomy" id="931866"/>
    <lineage>
        <taxon>Bacteria</taxon>
        <taxon>Pseudomonadati</taxon>
        <taxon>Pseudomonadota</taxon>
        <taxon>Alphaproteobacteria</taxon>
        <taxon>Hyphomicrobiales</taxon>
        <taxon>Nitrobacteraceae</taxon>
        <taxon>Bradyrhizobium</taxon>
    </lineage>
</organism>
<evidence type="ECO:0000313" key="1">
    <source>
        <dbReference type="EMBL" id="MEY9451374.1"/>
    </source>
</evidence>
<comment type="caution">
    <text evidence="1">The sequence shown here is derived from an EMBL/GenBank/DDBJ whole genome shotgun (WGS) entry which is preliminary data.</text>
</comment>
<keyword evidence="2" id="KW-1185">Reference proteome</keyword>
<dbReference type="Proteomes" id="UP001565369">
    <property type="component" value="Unassembled WGS sequence"/>
</dbReference>
<dbReference type="EMBL" id="JBGBZJ010000002">
    <property type="protein sequence ID" value="MEY9451374.1"/>
    <property type="molecule type" value="Genomic_DNA"/>
</dbReference>
<protein>
    <submittedName>
        <fullName evidence="1">Uncharacterized protein</fullName>
    </submittedName>
</protein>
<gene>
    <name evidence="1" type="ORF">ABIG07_000322</name>
</gene>
<reference evidence="1 2" key="1">
    <citation type="submission" date="2024-07" db="EMBL/GenBank/DDBJ databases">
        <title>Genomic Encyclopedia of Type Strains, Phase V (KMG-V): Genome sequencing to study the core and pangenomes of soil and plant-associated prokaryotes.</title>
        <authorList>
            <person name="Whitman W."/>
        </authorList>
    </citation>
    <scope>NUCLEOTIDE SEQUENCE [LARGE SCALE GENOMIC DNA]</scope>
    <source>
        <strain evidence="1 2">USDA 152</strain>
    </source>
</reference>